<dbReference type="Proteomes" id="UP001144978">
    <property type="component" value="Unassembled WGS sequence"/>
</dbReference>
<protein>
    <submittedName>
        <fullName evidence="1">Uncharacterized protein</fullName>
    </submittedName>
</protein>
<dbReference type="EMBL" id="JANSHE010004921">
    <property type="protein sequence ID" value="KAJ2973786.1"/>
    <property type="molecule type" value="Genomic_DNA"/>
</dbReference>
<evidence type="ECO:0000313" key="1">
    <source>
        <dbReference type="EMBL" id="KAJ2973786.1"/>
    </source>
</evidence>
<organism evidence="1 2">
    <name type="scientific">Trametes sanguinea</name>
    <dbReference type="NCBI Taxonomy" id="158606"/>
    <lineage>
        <taxon>Eukaryota</taxon>
        <taxon>Fungi</taxon>
        <taxon>Dikarya</taxon>
        <taxon>Basidiomycota</taxon>
        <taxon>Agaricomycotina</taxon>
        <taxon>Agaricomycetes</taxon>
        <taxon>Polyporales</taxon>
        <taxon>Polyporaceae</taxon>
        <taxon>Trametes</taxon>
    </lineage>
</organism>
<name>A0ACC1N4K9_9APHY</name>
<keyword evidence="2" id="KW-1185">Reference proteome</keyword>
<comment type="caution">
    <text evidence="1">The sequence shown here is derived from an EMBL/GenBank/DDBJ whole genome shotgun (WGS) entry which is preliminary data.</text>
</comment>
<evidence type="ECO:0000313" key="2">
    <source>
        <dbReference type="Proteomes" id="UP001144978"/>
    </source>
</evidence>
<accession>A0ACC1N4K9</accession>
<reference evidence="1" key="1">
    <citation type="submission" date="2022-08" db="EMBL/GenBank/DDBJ databases">
        <title>Genome Sequence of Pycnoporus sanguineus.</title>
        <authorList>
            <person name="Buettner E."/>
        </authorList>
    </citation>
    <scope>NUCLEOTIDE SEQUENCE</scope>
    <source>
        <strain evidence="1">CG-C14</strain>
    </source>
</reference>
<proteinExistence type="predicted"/>
<sequence>MLDSLGSTLSHGTINSFWTRFNKRPHEDTLTINEAIQCLETELCRPTSEKKRIDPDESAIDTSAPVTPAITGSMETQQALNFDKLDFSRASRARSSSGRYSLSRSVYTEDVNRVGGDAGRTSRTRRVMHRRRQRTP</sequence>
<gene>
    <name evidence="1" type="ORF">NUW54_g12000</name>
</gene>